<dbReference type="InterPro" id="IPR045665">
    <property type="entry name" value="DUF6386"/>
</dbReference>
<dbReference type="OrthoDB" id="2604824at2"/>
<dbReference type="Proteomes" id="UP000198975">
    <property type="component" value="Unassembled WGS sequence"/>
</dbReference>
<keyword evidence="2" id="KW-1185">Reference proteome</keyword>
<sequence>METTFTFVTGTATLAIFDLACLQHRVSDDADWWSIPEDEIEEINRGNALFLNLGEDGEYRVIIRDDLDDTCASLSLRVPSGRVFIGAGEDTSGGDLEPDGSAVMAGIFLPLPVGCYRVRYSKSQSQISLSFTPVEGASNDIQDLLRI</sequence>
<organism evidence="1 2">
    <name type="scientific">Kosakonia oryzendophytica</name>
    <dbReference type="NCBI Taxonomy" id="1005665"/>
    <lineage>
        <taxon>Bacteria</taxon>
        <taxon>Pseudomonadati</taxon>
        <taxon>Pseudomonadota</taxon>
        <taxon>Gammaproteobacteria</taxon>
        <taxon>Enterobacterales</taxon>
        <taxon>Enterobacteriaceae</taxon>
        <taxon>Kosakonia</taxon>
    </lineage>
</organism>
<evidence type="ECO:0000313" key="2">
    <source>
        <dbReference type="Proteomes" id="UP000198975"/>
    </source>
</evidence>
<reference evidence="2" key="1">
    <citation type="submission" date="2016-08" db="EMBL/GenBank/DDBJ databases">
        <authorList>
            <person name="Varghese N."/>
            <person name="Submissions Spin"/>
        </authorList>
    </citation>
    <scope>NUCLEOTIDE SEQUENCE [LARGE SCALE GENOMIC DNA]</scope>
    <source>
        <strain evidence="2">REICA_082</strain>
    </source>
</reference>
<name>A0A1C4C105_9ENTR</name>
<accession>A0A1C4C105</accession>
<dbReference type="RefSeq" id="WP_088238323.1">
    <property type="nucleotide sequence ID" value="NZ_FMAY01000006.1"/>
</dbReference>
<evidence type="ECO:0000313" key="1">
    <source>
        <dbReference type="EMBL" id="SCC12836.1"/>
    </source>
</evidence>
<proteinExistence type="predicted"/>
<protein>
    <submittedName>
        <fullName evidence="1">Uncharacterized protein</fullName>
    </submittedName>
</protein>
<dbReference type="Pfam" id="PF19923">
    <property type="entry name" value="DUF6386"/>
    <property type="match status" value="1"/>
</dbReference>
<dbReference type="AlphaFoldDB" id="A0A1C4C105"/>
<dbReference type="EMBL" id="FMAY01000006">
    <property type="protein sequence ID" value="SCC12836.1"/>
    <property type="molecule type" value="Genomic_DNA"/>
</dbReference>
<gene>
    <name evidence="1" type="ORF">GA0061071_106164</name>
</gene>